<dbReference type="EMBL" id="BNAR01000016">
    <property type="protein sequence ID" value="GHH56404.1"/>
    <property type="molecule type" value="Genomic_DNA"/>
</dbReference>
<keyword evidence="5" id="KW-0418">Kinase</keyword>
<dbReference type="RefSeq" id="WP_191304085.1">
    <property type="nucleotide sequence ID" value="NZ_BNAR01000016.1"/>
</dbReference>
<dbReference type="PANTHER" id="PTHR45436:SF5">
    <property type="entry name" value="SENSOR HISTIDINE KINASE TRCS"/>
    <property type="match status" value="1"/>
</dbReference>
<keyword evidence="7" id="KW-0812">Transmembrane</keyword>
<dbReference type="InterPro" id="IPR036890">
    <property type="entry name" value="HATPase_C_sf"/>
</dbReference>
<accession>A0ABQ3MT05</accession>
<comment type="caution">
    <text evidence="9">The sequence shown here is derived from an EMBL/GenBank/DDBJ whole genome shotgun (WGS) entry which is preliminary data.</text>
</comment>
<sequence>MTRSKHPAGRRFGVSLRAQTIRGGLSRILLLVIVLVVVVVSVDVTRTLRSFMLTQDVDESVGFAAAIGRFVREAQLERGLSAGVVGGFTPFAEQLVGQRVKTDDALGALEAAVAGSSLPEMDAMREALRGFEQTVNVRQAVDAGSAQLLPMFRHYSDVIRNVHEVNLTLENSDDPRLLDLSHPLYVMARAQESAAAERDLLTGVFARGGFGPGEFAEYSALRADKNAGFVLFGHEATRERRDGLARLLKSADAVEAERLEALATDSTGNRPLRGLDVTAWWQRMSVVVNGSFALLAATATEMRDRAAALVREETWIVAGYVVGALLAIAIAVLLVVSSVRTIIRPLKRLADEAQDISLRRLPAAISKENLVARSPEPPRPVVVPDDAVREITEAGAAVNSLQRTAFDLAAEQVVLRHNATESLANLAHRNQNLLRRQLGFISEFEQDELDPGALSNLFQLDHLATQMRRNAESLLVLAGRSSPRRWTEPMPVTDVVRAGLSEVADYRRVVLRWVDEAKVAGAAVTELAHMIAELAENALAFSPPDINVEIYGRRSADEYVLAVVDHGVGMTKAELARANARLSGEEVFLVAPTKSLGHYVVGQLARRLQVGVELTVSPVGGVVARITVPADLLTSAEERPRAADEPIAWPQEQPVEQPPTDISPGAPSRHQRPVVVATTEARVAPPSGRTRNGLAKRTRSAVKAPATPVHRAAPAANRSPDDVRSMLSTFRSGHQRGAQSPPPVRIVTGSEEETQ</sequence>
<dbReference type="Pfam" id="PF02518">
    <property type="entry name" value="HATPase_c"/>
    <property type="match status" value="1"/>
</dbReference>
<keyword evidence="3" id="KW-0597">Phosphoprotein</keyword>
<evidence type="ECO:0000256" key="5">
    <source>
        <dbReference type="ARBA" id="ARBA00022777"/>
    </source>
</evidence>
<protein>
    <recommendedName>
        <fullName evidence="2">histidine kinase</fullName>
        <ecNumber evidence="2">2.7.13.3</ecNumber>
    </recommendedName>
</protein>
<evidence type="ECO:0000313" key="10">
    <source>
        <dbReference type="Proteomes" id="UP000605568"/>
    </source>
</evidence>
<feature type="transmembrane region" description="Helical" evidence="7">
    <location>
        <begin position="21"/>
        <end position="42"/>
    </location>
</feature>
<keyword evidence="4" id="KW-0808">Transferase</keyword>
<dbReference type="SUPFAM" id="SSF55874">
    <property type="entry name" value="ATPase domain of HSP90 chaperone/DNA topoisomerase II/histidine kinase"/>
    <property type="match status" value="1"/>
</dbReference>
<gene>
    <name evidence="9" type="ORF">GCM10017774_74400</name>
</gene>
<dbReference type="SMART" id="SM00387">
    <property type="entry name" value="HATPase_c"/>
    <property type="match status" value="1"/>
</dbReference>
<dbReference type="InterPro" id="IPR050428">
    <property type="entry name" value="TCS_sensor_his_kinase"/>
</dbReference>
<feature type="region of interest" description="Disordered" evidence="6">
    <location>
        <begin position="636"/>
        <end position="755"/>
    </location>
</feature>
<feature type="domain" description="Histidine kinase/HSP90-like ATPase" evidence="8">
    <location>
        <begin position="522"/>
        <end position="632"/>
    </location>
</feature>
<reference evidence="10" key="1">
    <citation type="journal article" date="2019" name="Int. J. Syst. Evol. Microbiol.">
        <title>The Global Catalogue of Microorganisms (GCM) 10K type strain sequencing project: providing services to taxonomists for standard genome sequencing and annotation.</title>
        <authorList>
            <consortium name="The Broad Institute Genomics Platform"/>
            <consortium name="The Broad Institute Genome Sequencing Center for Infectious Disease"/>
            <person name="Wu L."/>
            <person name="Ma J."/>
        </authorList>
    </citation>
    <scope>NUCLEOTIDE SEQUENCE [LARGE SCALE GENOMIC DNA]</scope>
    <source>
        <strain evidence="10">CGMCC 4.7367</strain>
    </source>
</reference>
<dbReference type="InterPro" id="IPR003594">
    <property type="entry name" value="HATPase_dom"/>
</dbReference>
<evidence type="ECO:0000256" key="7">
    <source>
        <dbReference type="SAM" id="Phobius"/>
    </source>
</evidence>
<evidence type="ECO:0000256" key="2">
    <source>
        <dbReference type="ARBA" id="ARBA00012438"/>
    </source>
</evidence>
<dbReference type="Pfam" id="PF08376">
    <property type="entry name" value="NIT"/>
    <property type="match status" value="1"/>
</dbReference>
<dbReference type="Proteomes" id="UP000605568">
    <property type="component" value="Unassembled WGS sequence"/>
</dbReference>
<dbReference type="InterPro" id="IPR013587">
    <property type="entry name" value="Nitrate/nitrite_sensing"/>
</dbReference>
<evidence type="ECO:0000313" key="9">
    <source>
        <dbReference type="EMBL" id="GHH56404.1"/>
    </source>
</evidence>
<evidence type="ECO:0000256" key="3">
    <source>
        <dbReference type="ARBA" id="ARBA00022553"/>
    </source>
</evidence>
<keyword evidence="7" id="KW-1133">Transmembrane helix</keyword>
<organism evidence="9 10">
    <name type="scientific">Lentzea cavernae</name>
    <dbReference type="NCBI Taxonomy" id="2020703"/>
    <lineage>
        <taxon>Bacteria</taxon>
        <taxon>Bacillati</taxon>
        <taxon>Actinomycetota</taxon>
        <taxon>Actinomycetes</taxon>
        <taxon>Pseudonocardiales</taxon>
        <taxon>Pseudonocardiaceae</taxon>
        <taxon>Lentzea</taxon>
    </lineage>
</organism>
<evidence type="ECO:0000259" key="8">
    <source>
        <dbReference type="SMART" id="SM00387"/>
    </source>
</evidence>
<dbReference type="PANTHER" id="PTHR45436">
    <property type="entry name" value="SENSOR HISTIDINE KINASE YKOH"/>
    <property type="match status" value="1"/>
</dbReference>
<dbReference type="Gene3D" id="3.30.565.10">
    <property type="entry name" value="Histidine kinase-like ATPase, C-terminal domain"/>
    <property type="match status" value="1"/>
</dbReference>
<feature type="transmembrane region" description="Helical" evidence="7">
    <location>
        <begin position="315"/>
        <end position="339"/>
    </location>
</feature>
<evidence type="ECO:0000256" key="1">
    <source>
        <dbReference type="ARBA" id="ARBA00000085"/>
    </source>
</evidence>
<proteinExistence type="predicted"/>
<keyword evidence="7" id="KW-0472">Membrane</keyword>
<dbReference type="EC" id="2.7.13.3" evidence="2"/>
<name>A0ABQ3MT05_9PSEU</name>
<keyword evidence="10" id="KW-1185">Reference proteome</keyword>
<evidence type="ECO:0000256" key="4">
    <source>
        <dbReference type="ARBA" id="ARBA00022679"/>
    </source>
</evidence>
<comment type="catalytic activity">
    <reaction evidence="1">
        <text>ATP + protein L-histidine = ADP + protein N-phospho-L-histidine.</text>
        <dbReference type="EC" id="2.7.13.3"/>
    </reaction>
</comment>
<evidence type="ECO:0000256" key="6">
    <source>
        <dbReference type="SAM" id="MobiDB-lite"/>
    </source>
</evidence>